<dbReference type="Proteomes" id="UP001302274">
    <property type="component" value="Unassembled WGS sequence"/>
</dbReference>
<sequence length="308" mass="34466">MESVNSPLTIIGFGSQAKAWALNLKDSKQDIKIALKKESKSRALADKMGFTVIDLETDALKQSDTLVMLIPDDQHSTFLEKNISFIKPGAHLVYAHGFSLSKFDLTKTYPGLVHSLLAPKAIASEVRYQYEIHGKIGAAYYAPTEKAEKELRAISKNAGFTALYKSHFDEETKADLFSEQSFLCSILPYVALKSFNMLRKNGISQEVAFMECFLELKSISQAIVTLGPEAFFNLISPNALIGAIKGRDLLLGKEFDASLETLMKDINDKTFYKEVEMDADALRKQISLEWSKEELSEVFKRLKADLIN</sequence>
<evidence type="ECO:0000259" key="9">
    <source>
        <dbReference type="PROSITE" id="PS51851"/>
    </source>
</evidence>
<organism evidence="10 11">
    <name type="scientific">Bacteriovorax antarcticus</name>
    <dbReference type="NCBI Taxonomy" id="3088717"/>
    <lineage>
        <taxon>Bacteria</taxon>
        <taxon>Pseudomonadati</taxon>
        <taxon>Bdellovibrionota</taxon>
        <taxon>Bacteriovoracia</taxon>
        <taxon>Bacteriovoracales</taxon>
        <taxon>Bacteriovoracaceae</taxon>
        <taxon>Bacteriovorax</taxon>
    </lineage>
</organism>
<feature type="domain" description="KARI N-terminal Rossmann" evidence="8">
    <location>
        <begin position="1"/>
        <end position="174"/>
    </location>
</feature>
<dbReference type="SUPFAM" id="SSF48179">
    <property type="entry name" value="6-phosphogluconate dehydrogenase C-terminal domain-like"/>
    <property type="match status" value="1"/>
</dbReference>
<comment type="pathway">
    <text evidence="2">Amino-acid biosynthesis; L-isoleucine biosynthesis; L-isoleucine from 2-oxobutanoate: step 2/4.</text>
</comment>
<evidence type="ECO:0000256" key="6">
    <source>
        <dbReference type="ARBA" id="ARBA00023304"/>
    </source>
</evidence>
<feature type="binding site" evidence="7">
    <location>
        <position position="175"/>
    </location>
    <ligand>
        <name>Mg(2+)</name>
        <dbReference type="ChEBI" id="CHEBI:18420"/>
        <label>1</label>
    </ligand>
</feature>
<keyword evidence="6 7" id="KW-0100">Branched-chain amino acid biosynthesis</keyword>
<feature type="binding site" evidence="7">
    <location>
        <position position="236"/>
    </location>
    <ligand>
        <name>substrate</name>
    </ligand>
</feature>
<dbReference type="InterPro" id="IPR000506">
    <property type="entry name" value="KARI_C"/>
</dbReference>
<dbReference type="Pfam" id="PF01450">
    <property type="entry name" value="KARI_C"/>
    <property type="match status" value="1"/>
</dbReference>
<evidence type="ECO:0000256" key="1">
    <source>
        <dbReference type="ARBA" id="ARBA00004864"/>
    </source>
</evidence>
<gene>
    <name evidence="10" type="ORF">SHI21_11915</name>
</gene>
<keyword evidence="5 7" id="KW-0560">Oxidoreductase</keyword>
<evidence type="ECO:0000256" key="2">
    <source>
        <dbReference type="ARBA" id="ARBA00004885"/>
    </source>
</evidence>
<feature type="binding site" evidence="7">
    <location>
        <position position="175"/>
    </location>
    <ligand>
        <name>Mg(2+)</name>
        <dbReference type="ChEBI" id="CHEBI:18420"/>
        <label>2</label>
    </ligand>
</feature>
<protein>
    <submittedName>
        <fullName evidence="10">NAD(P)-binding domain-containing protein</fullName>
    </submittedName>
</protein>
<proteinExistence type="inferred from homology"/>
<keyword evidence="4 7" id="KW-0028">Amino-acid biosynthesis</keyword>
<evidence type="ECO:0000256" key="5">
    <source>
        <dbReference type="ARBA" id="ARBA00023002"/>
    </source>
</evidence>
<evidence type="ECO:0000256" key="7">
    <source>
        <dbReference type="PROSITE-ProRule" id="PRU01198"/>
    </source>
</evidence>
<keyword evidence="7" id="KW-0479">Metal-binding</keyword>
<dbReference type="PROSITE" id="PS51850">
    <property type="entry name" value="KARI_N"/>
    <property type="match status" value="1"/>
</dbReference>
<dbReference type="Pfam" id="PF07991">
    <property type="entry name" value="KARI_N"/>
    <property type="match status" value="1"/>
</dbReference>
<evidence type="ECO:0000256" key="3">
    <source>
        <dbReference type="ARBA" id="ARBA00010318"/>
    </source>
</evidence>
<evidence type="ECO:0000313" key="10">
    <source>
        <dbReference type="EMBL" id="MEA9356920.1"/>
    </source>
</evidence>
<evidence type="ECO:0000259" key="8">
    <source>
        <dbReference type="PROSITE" id="PS51850"/>
    </source>
</evidence>
<dbReference type="InterPro" id="IPR013023">
    <property type="entry name" value="KARI"/>
</dbReference>
<feature type="binding site" evidence="7">
    <location>
        <position position="215"/>
    </location>
    <ligand>
        <name>Mg(2+)</name>
        <dbReference type="ChEBI" id="CHEBI:18420"/>
        <label>2</label>
    </ligand>
</feature>
<dbReference type="RefSeq" id="WP_323576814.1">
    <property type="nucleotide sequence ID" value="NZ_JAYGJQ010000002.1"/>
</dbReference>
<dbReference type="InterPro" id="IPR008927">
    <property type="entry name" value="6-PGluconate_DH-like_C_sf"/>
</dbReference>
<keyword evidence="11" id="KW-1185">Reference proteome</keyword>
<evidence type="ECO:0000313" key="11">
    <source>
        <dbReference type="Proteomes" id="UP001302274"/>
    </source>
</evidence>
<evidence type="ECO:0000256" key="4">
    <source>
        <dbReference type="ARBA" id="ARBA00022605"/>
    </source>
</evidence>
<dbReference type="InterPro" id="IPR013116">
    <property type="entry name" value="KARI_N"/>
</dbReference>
<comment type="pathway">
    <text evidence="1">Amino-acid biosynthesis; L-valine biosynthesis; L-valine from pyruvate: step 2/4.</text>
</comment>
<keyword evidence="7" id="KW-0460">Magnesium</keyword>
<dbReference type="Gene3D" id="3.40.50.720">
    <property type="entry name" value="NAD(P)-binding Rossmann-like Domain"/>
    <property type="match status" value="1"/>
</dbReference>
<dbReference type="PANTHER" id="PTHR21371:SF1">
    <property type="entry name" value="KETOL-ACID REDUCTOISOMERASE, MITOCHONDRIAL"/>
    <property type="match status" value="1"/>
</dbReference>
<dbReference type="EMBL" id="JAYGJQ010000002">
    <property type="protein sequence ID" value="MEA9356920.1"/>
    <property type="molecule type" value="Genomic_DNA"/>
</dbReference>
<comment type="caution">
    <text evidence="10">The sequence shown here is derived from an EMBL/GenBank/DDBJ whole genome shotgun (WGS) entry which is preliminary data.</text>
</comment>
<reference evidence="10 11" key="1">
    <citation type="submission" date="2023-11" db="EMBL/GenBank/DDBJ databases">
        <title>A Novel Polar Bacteriovorax (B. antarcticus) Isolated from the Biocrust in Antarctica.</title>
        <authorList>
            <person name="Mun W."/>
            <person name="Choi S.Y."/>
            <person name="Mitchell R.J."/>
        </authorList>
    </citation>
    <scope>NUCLEOTIDE SEQUENCE [LARGE SCALE GENOMIC DNA]</scope>
    <source>
        <strain evidence="10 11">PP10</strain>
    </source>
</reference>
<dbReference type="InterPro" id="IPR036291">
    <property type="entry name" value="NAD(P)-bd_dom_sf"/>
</dbReference>
<accession>A0ABU5VV38</accession>
<feature type="domain" description="KARI C-terminal knotted" evidence="9">
    <location>
        <begin position="167"/>
        <end position="308"/>
    </location>
</feature>
<name>A0ABU5VV38_9BACT</name>
<dbReference type="PANTHER" id="PTHR21371">
    <property type="entry name" value="KETOL-ACID REDUCTOISOMERASE, MITOCHONDRIAL"/>
    <property type="match status" value="1"/>
</dbReference>
<dbReference type="PROSITE" id="PS51851">
    <property type="entry name" value="KARI_C"/>
    <property type="match status" value="1"/>
</dbReference>
<feature type="binding site" evidence="7">
    <location>
        <position position="179"/>
    </location>
    <ligand>
        <name>Mg(2+)</name>
        <dbReference type="ChEBI" id="CHEBI:18420"/>
        <label>1</label>
    </ligand>
</feature>
<comment type="similarity">
    <text evidence="3 7">Belongs to the ketol-acid reductoisomerase family.</text>
</comment>
<feature type="binding site" evidence="7">
    <location>
        <position position="211"/>
    </location>
    <ligand>
        <name>Mg(2+)</name>
        <dbReference type="ChEBI" id="CHEBI:18420"/>
        <label>2</label>
    </ligand>
</feature>
<dbReference type="SUPFAM" id="SSF51735">
    <property type="entry name" value="NAD(P)-binding Rossmann-fold domains"/>
    <property type="match status" value="1"/>
</dbReference>
<dbReference type="Gene3D" id="6.10.240.10">
    <property type="match status" value="1"/>
</dbReference>